<dbReference type="GO" id="GO:0016810">
    <property type="term" value="F:hydrolase activity, acting on carbon-nitrogen (but not peptide) bonds"/>
    <property type="evidence" value="ECO:0007669"/>
    <property type="project" value="InterPro"/>
</dbReference>
<protein>
    <submittedName>
        <fullName evidence="2">N-substituted formamide deformylase</fullName>
        <ecNumber evidence="2">3.5.1.91</ecNumber>
    </submittedName>
</protein>
<dbReference type="Gene3D" id="3.10.310.70">
    <property type="match status" value="1"/>
</dbReference>
<dbReference type="InterPro" id="IPR038765">
    <property type="entry name" value="Papain-like_cys_pep_sf"/>
</dbReference>
<dbReference type="CDD" id="cd01300">
    <property type="entry name" value="YtcJ_like"/>
    <property type="match status" value="1"/>
</dbReference>
<dbReference type="InterPro" id="IPR002931">
    <property type="entry name" value="Transglutaminase-like"/>
</dbReference>
<sequence>MESEWLTSPRPSTGFFGHECCRITISFPVKPQRGAPAIMLVISRRLLQTIIAFITAISFAGHARSTEQDPLTIWQGHVWTANQKQPWAEAIAVKGNQIVAVGSLSEVQQVTGPDARSFDVRPALITPGWIDSHIHLIDAGFHLTSVQLRDARTREEFVERIAAFARTVPRGTWITGGDWDHTLWGESSADRALPDRAWIDAVTPNHPVWLPRLDGHMALANSAALREAGIDDSFADVAGGEAVRDDQGRLTGIFKDNSMDVISREIPAPTAKQQLQAIQAAVAHLAAQGVTSVHHMGTWEDVEAFQIAHQQGQLKVRVYACTPLSEWQELANRIAKIGRGDDRLKIGGLKGYVDGSLGSHTAAFLEPYSDTPKSRGLLVNSQSDLLKWTRAADKAGLQVMVHAIGDRANRIQLDVYKQVAAENGPRDRRFRIEHAQHIAHTDVRWFGEQEVIASMQPYHIIDDGRWADSVIGTIRSETTYPCRSFLKSGARLAFGSDWFVAPPTPIEGIYAAVTRSTLDGKHPDGWTPGETITVKEALRAYTLDAAYAGFQESQLGSLEPGKLADFVIVDRDVTSIPPTALRAARVLATIVDGEMIFNAPELHPLAATAQREEIDGLVAEGALGEAQKKLRSTIAAPDEPVSDEPAIQAEILRRIPIDFNLEEDEILEELRETIPDISPADLARWRDAGDLDHRLIDGEVRYFSRAISNLFRINTEARDRRVSQPESPQKFPIVEHVAELVEEANQAEDPEIHPVKHRIRYELTVPAGHPRLRRGAKVSCWLPFPQEYRQQRDVKLLDCGPGEGQISPNGKAHRTVYLEHVVDDSEATLTFWEEFEFVTNAYVPTLDPKDVEPYDTTGTLYREYTSQRPPHIVITPEVAALAKEIIGDETNPLEQTRRIFRWVSANIPWCAEIEYSTIPNLSAKGLGARRGDCGVQGMTFITLCRAAGIPARWQSGWQTKPNDSNIHDWSEFYLEPWGWLPADASYGVKQHEDPRVQDFFCGHMDPYRMIVNLDYAGPLEPPKQSFRSEPNDFQRGEIEIDGHNLYFDEWEASREILYP</sequence>
<dbReference type="InterPro" id="IPR011059">
    <property type="entry name" value="Metal-dep_hydrolase_composite"/>
</dbReference>
<organism evidence="2 3">
    <name type="scientific">Bythopirellula polymerisocia</name>
    <dbReference type="NCBI Taxonomy" id="2528003"/>
    <lineage>
        <taxon>Bacteria</taxon>
        <taxon>Pseudomonadati</taxon>
        <taxon>Planctomycetota</taxon>
        <taxon>Planctomycetia</taxon>
        <taxon>Pirellulales</taxon>
        <taxon>Lacipirellulaceae</taxon>
        <taxon>Bythopirellula</taxon>
    </lineage>
</organism>
<dbReference type="EMBL" id="SJPS01000001">
    <property type="protein sequence ID" value="TWU29954.1"/>
    <property type="molecule type" value="Genomic_DNA"/>
</dbReference>
<dbReference type="PANTHER" id="PTHR22642">
    <property type="entry name" value="IMIDAZOLONEPROPIONASE"/>
    <property type="match status" value="1"/>
</dbReference>
<evidence type="ECO:0000259" key="1">
    <source>
        <dbReference type="SMART" id="SM00460"/>
    </source>
</evidence>
<keyword evidence="2" id="KW-0378">Hydrolase</keyword>
<comment type="caution">
    <text evidence="2">The sequence shown here is derived from an EMBL/GenBank/DDBJ whole genome shotgun (WGS) entry which is preliminary data.</text>
</comment>
<dbReference type="Pfam" id="PF07969">
    <property type="entry name" value="Amidohydro_3"/>
    <property type="match status" value="1"/>
</dbReference>
<dbReference type="PANTHER" id="PTHR22642:SF2">
    <property type="entry name" value="PROTEIN LONG AFTER FAR-RED 3"/>
    <property type="match status" value="1"/>
</dbReference>
<keyword evidence="3" id="KW-1185">Reference proteome</keyword>
<accession>A0A5C6D278</accession>
<dbReference type="Gene3D" id="2.30.40.10">
    <property type="entry name" value="Urease, subunit C, domain 1"/>
    <property type="match status" value="1"/>
</dbReference>
<dbReference type="SMART" id="SM00460">
    <property type="entry name" value="TGc"/>
    <property type="match status" value="1"/>
</dbReference>
<reference evidence="2 3" key="1">
    <citation type="submission" date="2019-02" db="EMBL/GenBank/DDBJ databases">
        <title>Deep-cultivation of Planctomycetes and their phenomic and genomic characterization uncovers novel biology.</title>
        <authorList>
            <person name="Wiegand S."/>
            <person name="Jogler M."/>
            <person name="Boedeker C."/>
            <person name="Pinto D."/>
            <person name="Vollmers J."/>
            <person name="Rivas-Marin E."/>
            <person name="Kohn T."/>
            <person name="Peeters S.H."/>
            <person name="Heuer A."/>
            <person name="Rast P."/>
            <person name="Oberbeckmann S."/>
            <person name="Bunk B."/>
            <person name="Jeske O."/>
            <person name="Meyerdierks A."/>
            <person name="Storesund J.E."/>
            <person name="Kallscheuer N."/>
            <person name="Luecker S."/>
            <person name="Lage O.M."/>
            <person name="Pohl T."/>
            <person name="Merkel B.J."/>
            <person name="Hornburger P."/>
            <person name="Mueller R.-W."/>
            <person name="Bruemmer F."/>
            <person name="Labrenz M."/>
            <person name="Spormann A.M."/>
            <person name="Op Den Camp H."/>
            <person name="Overmann J."/>
            <person name="Amann R."/>
            <person name="Jetten M.S.M."/>
            <person name="Mascher T."/>
            <person name="Medema M.H."/>
            <person name="Devos D.P."/>
            <person name="Kaster A.-K."/>
            <person name="Ovreas L."/>
            <person name="Rohde M."/>
            <person name="Galperin M.Y."/>
            <person name="Jogler C."/>
        </authorList>
    </citation>
    <scope>NUCLEOTIDE SEQUENCE [LARGE SCALE GENOMIC DNA]</scope>
    <source>
        <strain evidence="2 3">Pla144</strain>
    </source>
</reference>
<dbReference type="SUPFAM" id="SSF51556">
    <property type="entry name" value="Metallo-dependent hydrolases"/>
    <property type="match status" value="1"/>
</dbReference>
<dbReference type="EC" id="3.5.1.91" evidence="2"/>
<dbReference type="SUPFAM" id="SSF54001">
    <property type="entry name" value="Cysteine proteinases"/>
    <property type="match status" value="1"/>
</dbReference>
<feature type="domain" description="Transglutaminase-like" evidence="1">
    <location>
        <begin position="925"/>
        <end position="986"/>
    </location>
</feature>
<name>A0A5C6D278_9BACT</name>
<dbReference type="Proteomes" id="UP000318437">
    <property type="component" value="Unassembled WGS sequence"/>
</dbReference>
<dbReference type="InterPro" id="IPR013108">
    <property type="entry name" value="Amidohydro_3"/>
</dbReference>
<evidence type="ECO:0000313" key="3">
    <source>
        <dbReference type="Proteomes" id="UP000318437"/>
    </source>
</evidence>
<dbReference type="Gene3D" id="3.10.620.30">
    <property type="match status" value="1"/>
</dbReference>
<dbReference type="SUPFAM" id="SSF51338">
    <property type="entry name" value="Composite domain of metallo-dependent hydrolases"/>
    <property type="match status" value="1"/>
</dbReference>
<proteinExistence type="predicted"/>
<dbReference type="InterPro" id="IPR032466">
    <property type="entry name" value="Metal_Hydrolase"/>
</dbReference>
<dbReference type="AlphaFoldDB" id="A0A5C6D278"/>
<dbReference type="Pfam" id="PF01841">
    <property type="entry name" value="Transglut_core"/>
    <property type="match status" value="1"/>
</dbReference>
<dbReference type="InterPro" id="IPR033932">
    <property type="entry name" value="YtcJ-like"/>
</dbReference>
<dbReference type="Gene3D" id="3.20.20.140">
    <property type="entry name" value="Metal-dependent hydrolases"/>
    <property type="match status" value="1"/>
</dbReference>
<evidence type="ECO:0000313" key="2">
    <source>
        <dbReference type="EMBL" id="TWU29954.1"/>
    </source>
</evidence>
<gene>
    <name evidence="2" type="primary">nfdA</name>
    <name evidence="2" type="ORF">Pla144_07350</name>
</gene>